<dbReference type="GO" id="GO:0043565">
    <property type="term" value="F:sequence-specific DNA binding"/>
    <property type="evidence" value="ECO:0007669"/>
    <property type="project" value="InterPro"/>
</dbReference>
<name>A0A4Q7N5X8_9BACT</name>
<keyword evidence="6" id="KW-1185">Reference proteome</keyword>
<keyword evidence="1" id="KW-0805">Transcription regulation</keyword>
<dbReference type="Proteomes" id="UP000293874">
    <property type="component" value="Unassembled WGS sequence"/>
</dbReference>
<dbReference type="Gene3D" id="1.10.10.60">
    <property type="entry name" value="Homeodomain-like"/>
    <property type="match status" value="2"/>
</dbReference>
<keyword evidence="2 5" id="KW-0238">DNA-binding</keyword>
<gene>
    <name evidence="5" type="ORF">EV199_2344</name>
</gene>
<accession>A0A4Q7N5X8</accession>
<feature type="domain" description="HTH araC/xylS-type" evidence="4">
    <location>
        <begin position="12"/>
        <end position="109"/>
    </location>
</feature>
<proteinExistence type="predicted"/>
<sequence length="137" mass="16286">MELTRDTCQRIVAAKIYMDDNFHAPINLEGISERAFFSRFHFHRLFCRVYRKTPHQYLTRKRLLKAQELLQQDLSVTEVCNEVGFESIGSFSVLFKKETGMGPQMFRNMMLMRKQKAKEQPKAFIPHCFIHQLVEKK</sequence>
<evidence type="ECO:0000313" key="6">
    <source>
        <dbReference type="Proteomes" id="UP000293874"/>
    </source>
</evidence>
<dbReference type="PANTHER" id="PTHR43280:SF28">
    <property type="entry name" value="HTH-TYPE TRANSCRIPTIONAL ACTIVATOR RHAS"/>
    <property type="match status" value="1"/>
</dbReference>
<evidence type="ECO:0000259" key="4">
    <source>
        <dbReference type="PROSITE" id="PS01124"/>
    </source>
</evidence>
<dbReference type="PRINTS" id="PR00032">
    <property type="entry name" value="HTHARAC"/>
</dbReference>
<dbReference type="GO" id="GO:0003700">
    <property type="term" value="F:DNA-binding transcription factor activity"/>
    <property type="evidence" value="ECO:0007669"/>
    <property type="project" value="InterPro"/>
</dbReference>
<dbReference type="InterPro" id="IPR020449">
    <property type="entry name" value="Tscrpt_reg_AraC-type_HTH"/>
</dbReference>
<dbReference type="SUPFAM" id="SSF46689">
    <property type="entry name" value="Homeodomain-like"/>
    <property type="match status" value="2"/>
</dbReference>
<evidence type="ECO:0000256" key="1">
    <source>
        <dbReference type="ARBA" id="ARBA00023015"/>
    </source>
</evidence>
<dbReference type="OrthoDB" id="9816011at2"/>
<evidence type="ECO:0000256" key="3">
    <source>
        <dbReference type="ARBA" id="ARBA00023163"/>
    </source>
</evidence>
<dbReference type="PANTHER" id="PTHR43280">
    <property type="entry name" value="ARAC-FAMILY TRANSCRIPTIONAL REGULATOR"/>
    <property type="match status" value="1"/>
</dbReference>
<keyword evidence="3" id="KW-0804">Transcription</keyword>
<dbReference type="RefSeq" id="WP_130540757.1">
    <property type="nucleotide sequence ID" value="NZ_CP042431.1"/>
</dbReference>
<dbReference type="InterPro" id="IPR018060">
    <property type="entry name" value="HTH_AraC"/>
</dbReference>
<organism evidence="5 6">
    <name type="scientific">Pseudobacter ginsenosidimutans</name>
    <dbReference type="NCBI Taxonomy" id="661488"/>
    <lineage>
        <taxon>Bacteria</taxon>
        <taxon>Pseudomonadati</taxon>
        <taxon>Bacteroidota</taxon>
        <taxon>Chitinophagia</taxon>
        <taxon>Chitinophagales</taxon>
        <taxon>Chitinophagaceae</taxon>
        <taxon>Pseudobacter</taxon>
    </lineage>
</organism>
<dbReference type="EMBL" id="SGXA01000001">
    <property type="protein sequence ID" value="RZS76459.1"/>
    <property type="molecule type" value="Genomic_DNA"/>
</dbReference>
<protein>
    <submittedName>
        <fullName evidence="5">AraC-like DNA-binding protein</fullName>
    </submittedName>
</protein>
<dbReference type="AlphaFoldDB" id="A0A4Q7N5X8"/>
<reference evidence="5 6" key="1">
    <citation type="submission" date="2019-02" db="EMBL/GenBank/DDBJ databases">
        <title>Genomic Encyclopedia of Type Strains, Phase IV (KMG-IV): sequencing the most valuable type-strain genomes for metagenomic binning, comparative biology and taxonomic classification.</title>
        <authorList>
            <person name="Goeker M."/>
        </authorList>
    </citation>
    <scope>NUCLEOTIDE SEQUENCE [LARGE SCALE GENOMIC DNA]</scope>
    <source>
        <strain evidence="5 6">DSM 18116</strain>
    </source>
</reference>
<evidence type="ECO:0000256" key="2">
    <source>
        <dbReference type="ARBA" id="ARBA00023125"/>
    </source>
</evidence>
<dbReference type="Pfam" id="PF12833">
    <property type="entry name" value="HTH_18"/>
    <property type="match status" value="1"/>
</dbReference>
<dbReference type="PROSITE" id="PS01124">
    <property type="entry name" value="HTH_ARAC_FAMILY_2"/>
    <property type="match status" value="1"/>
</dbReference>
<evidence type="ECO:0000313" key="5">
    <source>
        <dbReference type="EMBL" id="RZS76459.1"/>
    </source>
</evidence>
<comment type="caution">
    <text evidence="5">The sequence shown here is derived from an EMBL/GenBank/DDBJ whole genome shotgun (WGS) entry which is preliminary data.</text>
</comment>
<dbReference type="SMART" id="SM00342">
    <property type="entry name" value="HTH_ARAC"/>
    <property type="match status" value="1"/>
</dbReference>
<dbReference type="InterPro" id="IPR009057">
    <property type="entry name" value="Homeodomain-like_sf"/>
</dbReference>